<reference evidence="6" key="1">
    <citation type="submission" date="2021-01" db="EMBL/GenBank/DDBJ databases">
        <title>Phytophthora aleatoria, a newly-described species from Pinus radiata is distinct from Phytophthora cactorum isolates based on comparative genomics.</title>
        <authorList>
            <person name="Mcdougal R."/>
            <person name="Panda P."/>
            <person name="Williams N."/>
            <person name="Studholme D.J."/>
        </authorList>
    </citation>
    <scope>NUCLEOTIDE SEQUENCE</scope>
    <source>
        <strain evidence="6">NZFS 3830</strain>
    </source>
</reference>
<accession>A0A8T1UWK3</accession>
<keyword evidence="4" id="KW-0472">Membrane</keyword>
<protein>
    <recommendedName>
        <fullName evidence="5">DAHP synthetase I/KDSA domain-containing protein</fullName>
    </recommendedName>
</protein>
<evidence type="ECO:0000256" key="3">
    <source>
        <dbReference type="ARBA" id="ARBA00022679"/>
    </source>
</evidence>
<feature type="domain" description="DAHP synthetase I/KDSA" evidence="5">
    <location>
        <begin position="245"/>
        <end position="495"/>
    </location>
</feature>
<dbReference type="AlphaFoldDB" id="A0A8T1UWK3"/>
<keyword evidence="4" id="KW-0812">Transmembrane</keyword>
<comment type="caution">
    <text evidence="6">The sequence shown here is derived from an EMBL/GenBank/DDBJ whole genome shotgun (WGS) entry which is preliminary data.</text>
</comment>
<evidence type="ECO:0000313" key="7">
    <source>
        <dbReference type="Proteomes" id="UP000688947"/>
    </source>
</evidence>
<dbReference type="NCBIfam" id="NF003543">
    <property type="entry name" value="PRK05198.1"/>
    <property type="match status" value="1"/>
</dbReference>
<feature type="transmembrane region" description="Helical" evidence="4">
    <location>
        <begin position="21"/>
        <end position="39"/>
    </location>
</feature>
<organism evidence="6 7">
    <name type="scientific">Phytophthora cactorum</name>
    <dbReference type="NCBI Taxonomy" id="29920"/>
    <lineage>
        <taxon>Eukaryota</taxon>
        <taxon>Sar</taxon>
        <taxon>Stramenopiles</taxon>
        <taxon>Oomycota</taxon>
        <taxon>Peronosporomycetes</taxon>
        <taxon>Peronosporales</taxon>
        <taxon>Peronosporaceae</taxon>
        <taxon>Phytophthora</taxon>
    </lineage>
</organism>
<evidence type="ECO:0000256" key="1">
    <source>
        <dbReference type="ARBA" id="ARBA00004496"/>
    </source>
</evidence>
<feature type="transmembrane region" description="Helical" evidence="4">
    <location>
        <begin position="89"/>
        <end position="107"/>
    </location>
</feature>
<name>A0A8T1UWK3_9STRA</name>
<dbReference type="InterPro" id="IPR006218">
    <property type="entry name" value="DAHP1/KDSA"/>
</dbReference>
<evidence type="ECO:0000259" key="5">
    <source>
        <dbReference type="Pfam" id="PF00793"/>
    </source>
</evidence>
<dbReference type="EMBL" id="JAENGZ010000051">
    <property type="protein sequence ID" value="KAG6971504.1"/>
    <property type="molecule type" value="Genomic_DNA"/>
</dbReference>
<keyword evidence="2" id="KW-0963">Cytoplasm</keyword>
<dbReference type="GO" id="GO:0005737">
    <property type="term" value="C:cytoplasm"/>
    <property type="evidence" value="ECO:0007669"/>
    <property type="project" value="UniProtKB-SubCell"/>
</dbReference>
<dbReference type="NCBIfam" id="TIGR01362">
    <property type="entry name" value="KDO8P_synth"/>
    <property type="match status" value="1"/>
</dbReference>
<keyword evidence="4" id="KW-1133">Transmembrane helix</keyword>
<dbReference type="Proteomes" id="UP000688947">
    <property type="component" value="Unassembled WGS sequence"/>
</dbReference>
<gene>
    <name evidence="6" type="ORF">JG687_00002009</name>
</gene>
<dbReference type="Pfam" id="PF00793">
    <property type="entry name" value="DAHP_synth_1"/>
    <property type="match status" value="1"/>
</dbReference>
<comment type="subcellular location">
    <subcellularLocation>
        <location evidence="1">Cytoplasm</location>
    </subcellularLocation>
</comment>
<feature type="transmembrane region" description="Helical" evidence="4">
    <location>
        <begin position="59"/>
        <end position="77"/>
    </location>
</feature>
<dbReference type="GO" id="GO:0008676">
    <property type="term" value="F:3-deoxy-8-phosphooctulonate synthase activity"/>
    <property type="evidence" value="ECO:0007669"/>
    <property type="project" value="InterPro"/>
</dbReference>
<proteinExistence type="predicted"/>
<evidence type="ECO:0000313" key="6">
    <source>
        <dbReference type="EMBL" id="KAG6971504.1"/>
    </source>
</evidence>
<sequence>MSKSKLRQHLSAAYEKSAKPFVVCTLELYLSLLLVVSLFQSPDPSKRDVQELQTTFYMAWVPLICTLTLLYSGKLLGKYGPDPDNFDRNLMALKITMWVYAFVELVLDKNMVIKSGPALSVAIIFCVCDMLRFQMEVMRLIYDDEELEDEVDRLANMVITALEDSDDETAFKHAVREVIQRNRQQSEAVAVQEIVDESQDTVVNSPYENHISSDELHDKEEVATRYGTLAMMHRRALAKTLRDASPFFLIAGPCVLESEQVVMAIADRLATVQQKLQIPVIFKASFDKANRQDLKSYRGPGLERGLEMLQQVKETTGLPVLTDVHETHQVAPVAKVADIIQIPAFLSRQTDLLVAAANSGRLVNLKKGQMLSAETMLLAAKKIAITQDDSDFILTERGSMFGYGDLVVDARNLPKLRRSSGLVVQDVTHSIQRPSGATAGATTSGGDREFIPTIARMAAAVGVDGFFFETHLDPMKALCDAATMLPIDELEPLLEELIAISRASKALS</sequence>
<dbReference type="InterPro" id="IPR006269">
    <property type="entry name" value="KDO8P_synthase"/>
</dbReference>
<evidence type="ECO:0000256" key="2">
    <source>
        <dbReference type="ARBA" id="ARBA00022490"/>
    </source>
</evidence>
<dbReference type="VEuPathDB" id="FungiDB:PC110_g8470"/>
<keyword evidence="3" id="KW-0808">Transferase</keyword>
<dbReference type="OrthoDB" id="2013945at2759"/>
<dbReference type="VEuPathDB" id="FungiDB:PC110_g9900"/>
<evidence type="ECO:0000256" key="4">
    <source>
        <dbReference type="SAM" id="Phobius"/>
    </source>
</evidence>
<dbReference type="PANTHER" id="PTHR21057">
    <property type="entry name" value="PHOSPHO-2-DEHYDRO-3-DEOXYHEPTONATE ALDOLASE"/>
    <property type="match status" value="1"/>
</dbReference>